<dbReference type="InterPro" id="IPR004378">
    <property type="entry name" value="F420H2_quin_Rdtase"/>
</dbReference>
<comment type="similarity">
    <text evidence="1">Belongs to the F420H(2)-dependent quinone reductase family.</text>
</comment>
<keyword evidence="4" id="KW-1185">Reference proteome</keyword>
<dbReference type="Pfam" id="PF04075">
    <property type="entry name" value="F420H2_quin_red"/>
    <property type="match status" value="1"/>
</dbReference>
<gene>
    <name evidence="3" type="ORF">Y900_002830</name>
</gene>
<dbReference type="GO" id="GO:0005886">
    <property type="term" value="C:plasma membrane"/>
    <property type="evidence" value="ECO:0007669"/>
    <property type="project" value="TreeGrafter"/>
</dbReference>
<sequence>MTSDSPGARLFNAMSNVLRRPAMRPVTRAISGLHSLAYRLTGGKAQNPKYPTMLLTVTGRKTGKSRTLPLIYIEDGGRFVIAAAYSGSDTDPVWWLNLKANPAAQVQVRGVTVPVEAAEAKADEREELWRRLVQMYPYFADYETRTTRQIPVIVLTPASTNCWERCRR</sequence>
<dbReference type="Proteomes" id="UP000022835">
    <property type="component" value="Unassembled WGS sequence"/>
</dbReference>
<dbReference type="STRING" id="1440774.Y900_002830"/>
<comment type="caution">
    <text evidence="3">The sequence shown here is derived from an EMBL/GenBank/DDBJ whole genome shotgun (WGS) entry which is preliminary data.</text>
</comment>
<dbReference type="PANTHER" id="PTHR39428:SF3">
    <property type="entry name" value="DEAZAFLAVIN-DEPENDENT NITROREDUCTASE"/>
    <property type="match status" value="1"/>
</dbReference>
<dbReference type="GO" id="GO:0016491">
    <property type="term" value="F:oxidoreductase activity"/>
    <property type="evidence" value="ECO:0007669"/>
    <property type="project" value="InterPro"/>
</dbReference>
<accession>A0A064CC36</accession>
<protein>
    <recommendedName>
        <fullName evidence="5">Nitroreductase</fullName>
    </recommendedName>
</protein>
<proteinExistence type="inferred from homology"/>
<dbReference type="PANTHER" id="PTHR39428">
    <property type="entry name" value="F420H(2)-DEPENDENT QUINONE REDUCTASE RV1261C"/>
    <property type="match status" value="1"/>
</dbReference>
<dbReference type="NCBIfam" id="TIGR00026">
    <property type="entry name" value="hi_GC_TIGR00026"/>
    <property type="match status" value="1"/>
</dbReference>
<dbReference type="GO" id="GO:0070967">
    <property type="term" value="F:coenzyme F420 binding"/>
    <property type="evidence" value="ECO:0007669"/>
    <property type="project" value="TreeGrafter"/>
</dbReference>
<evidence type="ECO:0008006" key="5">
    <source>
        <dbReference type="Google" id="ProtNLM"/>
    </source>
</evidence>
<organism evidence="3 4">
    <name type="scientific">Mycolicibacterium aromaticivorans JS19b1 = JCM 16368</name>
    <dbReference type="NCBI Taxonomy" id="1440774"/>
    <lineage>
        <taxon>Bacteria</taxon>
        <taxon>Bacillati</taxon>
        <taxon>Actinomycetota</taxon>
        <taxon>Actinomycetes</taxon>
        <taxon>Mycobacteriales</taxon>
        <taxon>Mycobacteriaceae</taxon>
        <taxon>Mycolicibacterium</taxon>
    </lineage>
</organism>
<evidence type="ECO:0000256" key="2">
    <source>
        <dbReference type="ARBA" id="ARBA00049106"/>
    </source>
</evidence>
<comment type="catalytic activity">
    <reaction evidence="2">
        <text>oxidized coenzyme F420-(gamma-L-Glu)(n) + a quinol + H(+) = reduced coenzyme F420-(gamma-L-Glu)(n) + a quinone</text>
        <dbReference type="Rhea" id="RHEA:39663"/>
        <dbReference type="Rhea" id="RHEA-COMP:12939"/>
        <dbReference type="Rhea" id="RHEA-COMP:14378"/>
        <dbReference type="ChEBI" id="CHEBI:15378"/>
        <dbReference type="ChEBI" id="CHEBI:24646"/>
        <dbReference type="ChEBI" id="CHEBI:132124"/>
        <dbReference type="ChEBI" id="CHEBI:133980"/>
        <dbReference type="ChEBI" id="CHEBI:139511"/>
    </reaction>
</comment>
<evidence type="ECO:0000256" key="1">
    <source>
        <dbReference type="ARBA" id="ARBA00008710"/>
    </source>
</evidence>
<dbReference type="EMBL" id="JALN02000001">
    <property type="protein sequence ID" value="KDE97900.1"/>
    <property type="molecule type" value="Genomic_DNA"/>
</dbReference>
<reference evidence="3" key="1">
    <citation type="submission" date="2014-05" db="EMBL/GenBank/DDBJ databases">
        <title>Genome sequence of Mycobacterium aromaticivorans strain JS19b1T (= DSM 45407T).</title>
        <authorList>
            <person name="Kwak Y."/>
            <person name="Park G.-S."/>
            <person name="Li Q.X."/>
            <person name="Lee S.-E."/>
            <person name="Shin J.-H."/>
        </authorList>
    </citation>
    <scope>NUCLEOTIDE SEQUENCE [LARGE SCALE GENOMIC DNA]</scope>
    <source>
        <strain evidence="3">JS19b1</strain>
    </source>
</reference>
<dbReference type="OrthoDB" id="8225825at2"/>
<dbReference type="AlphaFoldDB" id="A0A064CC36"/>
<name>A0A064CC36_9MYCO</name>
<dbReference type="eggNOG" id="COG0748">
    <property type="taxonomic scope" value="Bacteria"/>
</dbReference>
<evidence type="ECO:0000313" key="4">
    <source>
        <dbReference type="Proteomes" id="UP000022835"/>
    </source>
</evidence>
<evidence type="ECO:0000313" key="3">
    <source>
        <dbReference type="EMBL" id="KDE97900.1"/>
    </source>
</evidence>
<dbReference type="InterPro" id="IPR012349">
    <property type="entry name" value="Split_barrel_FMN-bd"/>
</dbReference>
<dbReference type="Gene3D" id="2.30.110.10">
    <property type="entry name" value="Electron Transport, Fmn-binding Protein, Chain A"/>
    <property type="match status" value="1"/>
</dbReference>
<dbReference type="SUPFAM" id="SSF50475">
    <property type="entry name" value="FMN-binding split barrel"/>
    <property type="match status" value="1"/>
</dbReference>